<dbReference type="AlphaFoldDB" id="A0A4U2MM50"/>
<organism evidence="1 2">
    <name type="scientific">Bacillus wiedmannii</name>
    <dbReference type="NCBI Taxonomy" id="1890302"/>
    <lineage>
        <taxon>Bacteria</taxon>
        <taxon>Bacillati</taxon>
        <taxon>Bacillota</taxon>
        <taxon>Bacilli</taxon>
        <taxon>Bacillales</taxon>
        <taxon>Bacillaceae</taxon>
        <taxon>Bacillus</taxon>
        <taxon>Bacillus cereus group</taxon>
    </lineage>
</organism>
<name>A0A4U2MM50_9BACI</name>
<dbReference type="EMBL" id="SZOM01000207">
    <property type="protein sequence ID" value="TKH12179.1"/>
    <property type="molecule type" value="Genomic_DNA"/>
</dbReference>
<comment type="caution">
    <text evidence="1">The sequence shown here is derived from an EMBL/GenBank/DDBJ whole genome shotgun (WGS) entry which is preliminary data.</text>
</comment>
<sequence length="80" mass="9680">MMKRQQCICNHCTHYFHKTLLLLIVLYVGRTYPPFTPPYIFILHNENLFFLTYPLRIPYIQNRFYNDRIEVASVPESAKK</sequence>
<evidence type="ECO:0000313" key="2">
    <source>
        <dbReference type="Proteomes" id="UP000306037"/>
    </source>
</evidence>
<evidence type="ECO:0000313" key="1">
    <source>
        <dbReference type="EMBL" id="TKH12179.1"/>
    </source>
</evidence>
<gene>
    <name evidence="1" type="ORF">FC694_22595</name>
</gene>
<proteinExistence type="predicted"/>
<accession>A0A4U2MM50</accession>
<dbReference type="Proteomes" id="UP000306037">
    <property type="component" value="Unassembled WGS sequence"/>
</dbReference>
<protein>
    <submittedName>
        <fullName evidence="1">Uncharacterized protein</fullName>
    </submittedName>
</protein>
<reference evidence="1 2" key="1">
    <citation type="journal article" date="2019" name="Environ. Microbiol.">
        <title>An active ?-lactamase is a part of an orchestrated cell wall stress resistance network of Bacillus subtilis and related rhizosphere species.</title>
        <authorList>
            <person name="Bucher T."/>
            <person name="Keren-Paz A."/>
            <person name="Hausser J."/>
            <person name="Olender T."/>
            <person name="Cytryn E."/>
            <person name="Kolodkin-Gal I."/>
        </authorList>
    </citation>
    <scope>NUCLEOTIDE SEQUENCE [LARGE SCALE GENOMIC DNA]</scope>
    <source>
        <strain evidence="1 2">I71</strain>
    </source>
</reference>